<gene>
    <name evidence="7" type="ORF">MNBD_NITROSPINAE02-1418</name>
</gene>
<reference evidence="7" key="1">
    <citation type="submission" date="2018-06" db="EMBL/GenBank/DDBJ databases">
        <authorList>
            <person name="Zhirakovskaya E."/>
        </authorList>
    </citation>
    <scope>NUCLEOTIDE SEQUENCE</scope>
</reference>
<dbReference type="Pfam" id="PF01926">
    <property type="entry name" value="MMR_HSR1"/>
    <property type="match status" value="1"/>
</dbReference>
<dbReference type="GO" id="GO:0000028">
    <property type="term" value="P:ribosomal small subunit assembly"/>
    <property type="evidence" value="ECO:0007669"/>
    <property type="project" value="TreeGrafter"/>
</dbReference>
<evidence type="ECO:0000256" key="3">
    <source>
        <dbReference type="ARBA" id="ARBA00022884"/>
    </source>
</evidence>
<dbReference type="Pfam" id="PF07650">
    <property type="entry name" value="KH_2"/>
    <property type="match status" value="1"/>
</dbReference>
<evidence type="ECO:0000256" key="2">
    <source>
        <dbReference type="ARBA" id="ARBA00022741"/>
    </source>
</evidence>
<dbReference type="PANTHER" id="PTHR42698">
    <property type="entry name" value="GTPASE ERA"/>
    <property type="match status" value="1"/>
</dbReference>
<dbReference type="GO" id="GO:0005829">
    <property type="term" value="C:cytosol"/>
    <property type="evidence" value="ECO:0007669"/>
    <property type="project" value="TreeGrafter"/>
</dbReference>
<protein>
    <submittedName>
        <fullName evidence="7">GTP-binding protein Era</fullName>
    </submittedName>
</protein>
<dbReference type="CDD" id="cd04163">
    <property type="entry name" value="Era"/>
    <property type="match status" value="1"/>
</dbReference>
<dbReference type="PRINTS" id="PR00326">
    <property type="entry name" value="GTP1OBG"/>
</dbReference>
<keyword evidence="2" id="KW-0547">Nucleotide-binding</keyword>
<dbReference type="SUPFAM" id="SSF54814">
    <property type="entry name" value="Prokaryotic type KH domain (KH-domain type II)"/>
    <property type="match status" value="1"/>
</dbReference>
<dbReference type="EMBL" id="UOGE01000074">
    <property type="protein sequence ID" value="VAX22387.1"/>
    <property type="molecule type" value="Genomic_DNA"/>
</dbReference>
<comment type="similarity">
    <text evidence="1">Belongs to the TRAFAC class TrmE-Era-EngA-EngB-Septin-like GTPase superfamily. Era GTPase family.</text>
</comment>
<dbReference type="InterPro" id="IPR009019">
    <property type="entry name" value="KH_sf_prok-type"/>
</dbReference>
<evidence type="ECO:0000259" key="6">
    <source>
        <dbReference type="PROSITE" id="PS51713"/>
    </source>
</evidence>
<evidence type="ECO:0000259" key="5">
    <source>
        <dbReference type="PROSITE" id="PS50823"/>
    </source>
</evidence>
<dbReference type="InterPro" id="IPR004044">
    <property type="entry name" value="KH_dom_type_2"/>
</dbReference>
<organism evidence="7">
    <name type="scientific">hydrothermal vent metagenome</name>
    <dbReference type="NCBI Taxonomy" id="652676"/>
    <lineage>
        <taxon>unclassified sequences</taxon>
        <taxon>metagenomes</taxon>
        <taxon>ecological metagenomes</taxon>
    </lineage>
</organism>
<dbReference type="PROSITE" id="PS51713">
    <property type="entry name" value="G_ERA"/>
    <property type="match status" value="1"/>
</dbReference>
<dbReference type="Gene3D" id="3.30.300.20">
    <property type="match status" value="1"/>
</dbReference>
<dbReference type="NCBIfam" id="TIGR00231">
    <property type="entry name" value="small_GTP"/>
    <property type="match status" value="1"/>
</dbReference>
<dbReference type="InterPro" id="IPR005662">
    <property type="entry name" value="GTPase_Era-like"/>
</dbReference>
<dbReference type="NCBIfam" id="TIGR00436">
    <property type="entry name" value="era"/>
    <property type="match status" value="1"/>
</dbReference>
<name>A0A3B1D0X9_9ZZZZ</name>
<evidence type="ECO:0000313" key="7">
    <source>
        <dbReference type="EMBL" id="VAX22387.1"/>
    </source>
</evidence>
<dbReference type="PANTHER" id="PTHR42698:SF1">
    <property type="entry name" value="GTPASE ERA, MITOCHONDRIAL"/>
    <property type="match status" value="1"/>
</dbReference>
<dbReference type="GO" id="GO:0043024">
    <property type="term" value="F:ribosomal small subunit binding"/>
    <property type="evidence" value="ECO:0007669"/>
    <property type="project" value="TreeGrafter"/>
</dbReference>
<dbReference type="InterPro" id="IPR015946">
    <property type="entry name" value="KH_dom-like_a/b"/>
</dbReference>
<dbReference type="InterPro" id="IPR006073">
    <property type="entry name" value="GTP-bd"/>
</dbReference>
<dbReference type="NCBIfam" id="NF000908">
    <property type="entry name" value="PRK00089.1"/>
    <property type="match status" value="1"/>
</dbReference>
<dbReference type="AlphaFoldDB" id="A0A3B1D0X9"/>
<accession>A0A3B1D0X9</accession>
<keyword evidence="3" id="KW-0694">RNA-binding</keyword>
<dbReference type="InterPro" id="IPR027417">
    <property type="entry name" value="P-loop_NTPase"/>
</dbReference>
<sequence length="294" mass="32875">MGKSGYVTLAGRPNVGKSTLLNRIVGRKIAITSPLAQTTRNRITGVLTRQDLQIIFVDTPGIMREKSKLNKIMVSTSIKSGGESDLLVYMADATKISIKEEKFTLQRLMGVKASKILAINKIDAVKKNDLLSLIDEMNKIALFTEIFPISARTGDGVDEMVDHIARVLPEGPQFYPDDMVTDQPEEFFIGEIIREKAFMNLSQELPYSTAVVVESVEDKPEGVTVIGAIIYVERESQKGIMIGKGGSMLKKIGSQARVELEERFQVKIYMDLRVKVRDKWTVNERSLMNLGYKK</sequence>
<proteinExistence type="inferred from homology"/>
<dbReference type="PROSITE" id="PS50823">
    <property type="entry name" value="KH_TYPE_2"/>
    <property type="match status" value="1"/>
</dbReference>
<dbReference type="GO" id="GO:0005525">
    <property type="term" value="F:GTP binding"/>
    <property type="evidence" value="ECO:0007669"/>
    <property type="project" value="UniProtKB-KW"/>
</dbReference>
<dbReference type="GO" id="GO:0019843">
    <property type="term" value="F:rRNA binding"/>
    <property type="evidence" value="ECO:0007669"/>
    <property type="project" value="TreeGrafter"/>
</dbReference>
<feature type="domain" description="KH type-2" evidence="5">
    <location>
        <begin position="201"/>
        <end position="278"/>
    </location>
</feature>
<evidence type="ECO:0000256" key="1">
    <source>
        <dbReference type="ARBA" id="ARBA00007921"/>
    </source>
</evidence>
<feature type="domain" description="Era-type G" evidence="6">
    <location>
        <begin position="3"/>
        <end position="170"/>
    </location>
</feature>
<dbReference type="HAMAP" id="MF_00367">
    <property type="entry name" value="GTPase_Era"/>
    <property type="match status" value="1"/>
</dbReference>
<dbReference type="InterPro" id="IPR005225">
    <property type="entry name" value="Small_GTP-bd"/>
</dbReference>
<evidence type="ECO:0000256" key="4">
    <source>
        <dbReference type="ARBA" id="ARBA00023134"/>
    </source>
</evidence>
<dbReference type="InterPro" id="IPR030388">
    <property type="entry name" value="G_ERA_dom"/>
</dbReference>
<dbReference type="SUPFAM" id="SSF52540">
    <property type="entry name" value="P-loop containing nucleoside triphosphate hydrolases"/>
    <property type="match status" value="1"/>
</dbReference>
<dbReference type="FunFam" id="3.30.300.20:FF:000003">
    <property type="entry name" value="GTPase Era"/>
    <property type="match status" value="1"/>
</dbReference>
<keyword evidence="4" id="KW-0342">GTP-binding</keyword>
<dbReference type="CDD" id="cd22534">
    <property type="entry name" value="KH-II_Era"/>
    <property type="match status" value="1"/>
</dbReference>
<dbReference type="Gene3D" id="3.40.50.300">
    <property type="entry name" value="P-loop containing nucleotide triphosphate hydrolases"/>
    <property type="match status" value="1"/>
</dbReference>